<dbReference type="Pfam" id="PF10078">
    <property type="entry name" value="DUF2316"/>
    <property type="match status" value="1"/>
</dbReference>
<gene>
    <name evidence="1" type="ORF">ACEN34_01290</name>
</gene>
<keyword evidence="2" id="KW-1185">Reference proteome</keyword>
<comment type="caution">
    <text evidence="1">The sequence shown here is derived from an EMBL/GenBank/DDBJ whole genome shotgun (WGS) entry which is preliminary data.</text>
</comment>
<dbReference type="InterPro" id="IPR018757">
    <property type="entry name" value="DUF2316"/>
</dbReference>
<protein>
    <submittedName>
        <fullName evidence="1">DUF2316 family protein</fullName>
    </submittedName>
</protein>
<evidence type="ECO:0000313" key="1">
    <source>
        <dbReference type="EMBL" id="MFL2028243.1"/>
    </source>
</evidence>
<name>A0ABW8UDU2_9LACO</name>
<dbReference type="EMBL" id="JBGQPK010000002">
    <property type="protein sequence ID" value="MFL2028243.1"/>
    <property type="molecule type" value="Genomic_DNA"/>
</dbReference>
<accession>A0ABW8UDU2</accession>
<proteinExistence type="predicted"/>
<sequence>MSLNPQQVTNTINELQENFERSGLTKQQVATDLDISLTKLERLFTLTQSSLNDPLILRNYLIEKVEANGQQPVEFTALVGDWHQYWFLNSRVIDKRKITAGDN</sequence>
<reference evidence="1 2" key="1">
    <citation type="submission" date="2024-08" db="EMBL/GenBank/DDBJ databases">
        <authorList>
            <person name="Arias E."/>
        </authorList>
    </citation>
    <scope>NUCLEOTIDE SEQUENCE [LARGE SCALE GENOMIC DNA]</scope>
    <source>
        <strain evidence="1 2">FAM 25317</strain>
    </source>
</reference>
<dbReference type="RefSeq" id="WP_125550587.1">
    <property type="nucleotide sequence ID" value="NZ_JBGQPK010000002.1"/>
</dbReference>
<evidence type="ECO:0000313" key="2">
    <source>
        <dbReference type="Proteomes" id="UP001625389"/>
    </source>
</evidence>
<organism evidence="1 2">
    <name type="scientific">Loigolactobacillus zhaoyuanensis</name>
    <dbReference type="NCBI Taxonomy" id="2486017"/>
    <lineage>
        <taxon>Bacteria</taxon>
        <taxon>Bacillati</taxon>
        <taxon>Bacillota</taxon>
        <taxon>Bacilli</taxon>
        <taxon>Lactobacillales</taxon>
        <taxon>Lactobacillaceae</taxon>
        <taxon>Loigolactobacillus</taxon>
    </lineage>
</organism>
<dbReference type="Proteomes" id="UP001625389">
    <property type="component" value="Unassembled WGS sequence"/>
</dbReference>